<dbReference type="NCBIfam" id="TIGR01379">
    <property type="entry name" value="thiL"/>
    <property type="match status" value="1"/>
</dbReference>
<dbReference type="Gene3D" id="3.30.1330.10">
    <property type="entry name" value="PurM-like, N-terminal domain"/>
    <property type="match status" value="1"/>
</dbReference>
<feature type="domain" description="PurM-like C-terminal" evidence="4">
    <location>
        <begin position="163"/>
        <end position="315"/>
    </location>
</feature>
<dbReference type="GO" id="GO:0009229">
    <property type="term" value="P:thiamine diphosphate biosynthetic process"/>
    <property type="evidence" value="ECO:0007669"/>
    <property type="project" value="UniProtKB-UniRule"/>
</dbReference>
<feature type="binding site" evidence="2">
    <location>
        <position position="277"/>
    </location>
    <ligand>
        <name>substrate</name>
    </ligand>
</feature>
<comment type="catalytic activity">
    <reaction evidence="2">
        <text>thiamine phosphate + ATP = thiamine diphosphate + ADP</text>
        <dbReference type="Rhea" id="RHEA:15913"/>
        <dbReference type="ChEBI" id="CHEBI:30616"/>
        <dbReference type="ChEBI" id="CHEBI:37575"/>
        <dbReference type="ChEBI" id="CHEBI:58937"/>
        <dbReference type="ChEBI" id="CHEBI:456216"/>
        <dbReference type="EC" id="2.7.4.16"/>
    </reaction>
</comment>
<feature type="binding site" evidence="2">
    <location>
        <position position="61"/>
    </location>
    <ligand>
        <name>substrate</name>
    </ligand>
</feature>
<organism evidence="5 6">
    <name type="scientific">Endomicrobium trichonymphae</name>
    <dbReference type="NCBI Taxonomy" id="1408204"/>
    <lineage>
        <taxon>Bacteria</taxon>
        <taxon>Pseudomonadati</taxon>
        <taxon>Elusimicrobiota</taxon>
        <taxon>Endomicrobiia</taxon>
        <taxon>Endomicrobiales</taxon>
        <taxon>Endomicrobiaceae</taxon>
        <taxon>Candidatus Endomicrobiellum</taxon>
    </lineage>
</organism>
<comment type="function">
    <text evidence="2">Catalyzes the ATP-dependent phosphorylation of thiamine-monophosphate (TMP) to form thiamine-pyrophosphate (TPP), the active form of vitamin B1.</text>
</comment>
<proteinExistence type="inferred from homology"/>
<keyword evidence="2" id="KW-0547">Nucleotide-binding</keyword>
<dbReference type="SUPFAM" id="SSF56042">
    <property type="entry name" value="PurM C-terminal domain-like"/>
    <property type="match status" value="1"/>
</dbReference>
<keyword evidence="2" id="KW-0479">Metal-binding</keyword>
<feature type="binding site" evidence="2">
    <location>
        <position position="54"/>
    </location>
    <ligand>
        <name>Mg(2+)</name>
        <dbReference type="ChEBI" id="CHEBI:18420"/>
        <label>2</label>
    </ligand>
</feature>
<feature type="binding site" evidence="2">
    <location>
        <position position="132"/>
    </location>
    <ligand>
        <name>Mg(2+)</name>
        <dbReference type="ChEBI" id="CHEBI:18420"/>
        <label>1</label>
    </ligand>
</feature>
<feature type="binding site" evidence="2">
    <location>
        <begin position="131"/>
        <end position="132"/>
    </location>
    <ligand>
        <name>ATP</name>
        <dbReference type="ChEBI" id="CHEBI:30616"/>
    </ligand>
</feature>
<dbReference type="EMBL" id="LNVX01000863">
    <property type="protein sequence ID" value="OEG69074.1"/>
    <property type="molecule type" value="Genomic_DNA"/>
</dbReference>
<protein>
    <recommendedName>
        <fullName evidence="2">Thiamine-monophosphate kinase</fullName>
        <shortName evidence="2">TMP kinase</shortName>
        <shortName evidence="2">Thiamine-phosphate kinase</shortName>
        <ecNumber evidence="2">2.7.4.16</ecNumber>
    </recommendedName>
</protein>
<keyword evidence="1 2" id="KW-0784">Thiamine biosynthesis</keyword>
<keyword evidence="2" id="KW-0808">Transferase</keyword>
<feature type="binding site" evidence="2">
    <location>
        <position position="83"/>
    </location>
    <ligand>
        <name>Mg(2+)</name>
        <dbReference type="ChEBI" id="CHEBI:18420"/>
        <label>4</label>
    </ligand>
</feature>
<evidence type="ECO:0000313" key="6">
    <source>
        <dbReference type="Proteomes" id="UP000095237"/>
    </source>
</evidence>
<dbReference type="UniPathway" id="UPA00060">
    <property type="reaction ID" value="UER00142"/>
</dbReference>
<feature type="binding site" evidence="2">
    <location>
        <position position="38"/>
    </location>
    <ligand>
        <name>Mg(2+)</name>
        <dbReference type="ChEBI" id="CHEBI:18420"/>
        <label>3</label>
    </ligand>
</feature>
<dbReference type="Pfam" id="PF02769">
    <property type="entry name" value="AIRS_C"/>
    <property type="match status" value="1"/>
</dbReference>
<keyword evidence="2" id="KW-0460">Magnesium</keyword>
<dbReference type="PIRSF" id="PIRSF005303">
    <property type="entry name" value="Thiam_monoph_kin"/>
    <property type="match status" value="1"/>
</dbReference>
<feature type="domain" description="PurM-like N-terminal" evidence="3">
    <location>
        <begin position="36"/>
        <end position="148"/>
    </location>
</feature>
<dbReference type="InterPro" id="IPR010918">
    <property type="entry name" value="PurM-like_C_dom"/>
</dbReference>
<keyword evidence="6" id="KW-1185">Reference proteome</keyword>
<feature type="binding site" evidence="2">
    <location>
        <position position="52"/>
    </location>
    <ligand>
        <name>Mg(2+)</name>
        <dbReference type="ChEBI" id="CHEBI:18420"/>
        <label>4</label>
    </ligand>
</feature>
<dbReference type="GO" id="GO:0009228">
    <property type="term" value="P:thiamine biosynthetic process"/>
    <property type="evidence" value="ECO:0007669"/>
    <property type="project" value="UniProtKB-KW"/>
</dbReference>
<dbReference type="InterPro" id="IPR036921">
    <property type="entry name" value="PurM-like_N_sf"/>
</dbReference>
<evidence type="ECO:0000256" key="1">
    <source>
        <dbReference type="ARBA" id="ARBA00022977"/>
    </source>
</evidence>
<reference evidence="5 6" key="1">
    <citation type="submission" date="2015-11" db="EMBL/GenBank/DDBJ databases">
        <title>Evidence for parallel genomic evolution in an endosymbiosis of termite gut flagellates.</title>
        <authorList>
            <person name="Zheng H."/>
        </authorList>
    </citation>
    <scope>NUCLEOTIDE SEQUENCE [LARGE SCALE GENOMIC DNA]</scope>
    <source>
        <strain evidence="5 6">CET450</strain>
    </source>
</reference>
<dbReference type="Gene3D" id="3.90.650.10">
    <property type="entry name" value="PurM-like C-terminal domain"/>
    <property type="match status" value="1"/>
</dbReference>
<dbReference type="Pfam" id="PF00586">
    <property type="entry name" value="AIRS"/>
    <property type="match status" value="1"/>
</dbReference>
<evidence type="ECO:0000256" key="2">
    <source>
        <dbReference type="HAMAP-Rule" id="MF_02128"/>
    </source>
</evidence>
<sequence length="331" mass="36909">MKNIDISSISEFGLIDIIKNRFAVSKDNKNIVAGIGDDSFCFKSGKNNICITKDMLVEDVHFKKDWTNPQEIGRKSIEVNVSDIAAMGNVKPEYAFIGLGLPPKTPEIFIKNLYKGFKKTCDKYKMAIAGGNTVKADKVIISVTIVGIGRGRGKVIKRNGAGIGDLIGVTNTFGNAGAGLALLYKYGTKHKYNKYEHFLISKQNNPKARLKEAQKISKHLTSLTDVSDGLYISVDLLAKDFGKGAEIYMDKIPVSSILKKVFRENKKQLDLALFGAEDYELIFTVPPSRAKFLKKLVPHISYIGKIDSSKKVKYFYDGKEQKIKYLGYKHF</sequence>
<dbReference type="GO" id="GO:0005524">
    <property type="term" value="F:ATP binding"/>
    <property type="evidence" value="ECO:0007669"/>
    <property type="project" value="UniProtKB-UniRule"/>
</dbReference>
<dbReference type="CDD" id="cd02194">
    <property type="entry name" value="ThiL"/>
    <property type="match status" value="1"/>
</dbReference>
<comment type="miscellaneous">
    <text evidence="2">Reaction mechanism of ThiL seems to utilize a direct, inline transfer of the gamma-phosphate of ATP to TMP rather than a phosphorylated enzyme intermediate.</text>
</comment>
<feature type="binding site" evidence="2">
    <location>
        <position position="227"/>
    </location>
    <ligand>
        <name>ATP</name>
        <dbReference type="ChEBI" id="CHEBI:30616"/>
    </ligand>
</feature>
<evidence type="ECO:0000313" key="5">
    <source>
        <dbReference type="EMBL" id="OEG69074.1"/>
    </source>
</evidence>
<dbReference type="Proteomes" id="UP000095237">
    <property type="component" value="Unassembled WGS sequence"/>
</dbReference>
<comment type="caution">
    <text evidence="2">Lacks conserved residue(s) required for the propagation of feature annotation.</text>
</comment>
<feature type="binding site" evidence="2">
    <location>
        <position position="114"/>
    </location>
    <ligand>
        <name>ATP</name>
        <dbReference type="ChEBI" id="CHEBI:30616"/>
    </ligand>
</feature>
<dbReference type="GO" id="GO:0009030">
    <property type="term" value="F:thiamine-phosphate kinase activity"/>
    <property type="evidence" value="ECO:0007669"/>
    <property type="project" value="UniProtKB-UniRule"/>
</dbReference>
<feature type="binding site" evidence="2">
    <location>
        <position position="158"/>
    </location>
    <ligand>
        <name>ATP</name>
        <dbReference type="ChEBI" id="CHEBI:30616"/>
    </ligand>
</feature>
<keyword evidence="2" id="KW-0067">ATP-binding</keyword>
<feature type="binding site" evidence="2">
    <location>
        <position position="228"/>
    </location>
    <ligand>
        <name>Mg(2+)</name>
        <dbReference type="ChEBI" id="CHEBI:18420"/>
        <label>5</label>
    </ligand>
</feature>
<feature type="binding site" evidence="2">
    <location>
        <position position="38"/>
    </location>
    <ligand>
        <name>Mg(2+)</name>
        <dbReference type="ChEBI" id="CHEBI:18420"/>
        <label>4</label>
    </ligand>
</feature>
<comment type="pathway">
    <text evidence="2">Cofactor biosynthesis; thiamine diphosphate biosynthesis; thiamine diphosphate from thiamine phosphate: step 1/1.</text>
</comment>
<comment type="similarity">
    <text evidence="2">Belongs to the thiamine-monophosphate kinase family.</text>
</comment>
<dbReference type="EC" id="2.7.4.16" evidence="2"/>
<keyword evidence="2" id="KW-0418">Kinase</keyword>
<dbReference type="InterPro" id="IPR016188">
    <property type="entry name" value="PurM-like_N"/>
</dbReference>
<accession>A0A1E5IFA7</accession>
<dbReference type="HAMAP" id="MF_02128">
    <property type="entry name" value="TMP_kinase"/>
    <property type="match status" value="1"/>
</dbReference>
<dbReference type="AlphaFoldDB" id="A0A1E5IFA7"/>
<comment type="caution">
    <text evidence="5">The sequence shown here is derived from an EMBL/GenBank/DDBJ whole genome shotgun (WGS) entry which is preliminary data.</text>
</comment>
<dbReference type="SUPFAM" id="SSF55326">
    <property type="entry name" value="PurM N-terminal domain-like"/>
    <property type="match status" value="1"/>
</dbReference>
<dbReference type="PANTHER" id="PTHR30270:SF0">
    <property type="entry name" value="THIAMINE-MONOPHOSPHATE KINASE"/>
    <property type="match status" value="1"/>
</dbReference>
<dbReference type="GO" id="GO:0000287">
    <property type="term" value="F:magnesium ion binding"/>
    <property type="evidence" value="ECO:0007669"/>
    <property type="project" value="UniProtKB-UniRule"/>
</dbReference>
<name>A0A1E5IFA7_ENDTX</name>
<evidence type="ECO:0000259" key="3">
    <source>
        <dbReference type="Pfam" id="PF00586"/>
    </source>
</evidence>
<feature type="binding site" evidence="2">
    <location>
        <position position="225"/>
    </location>
    <ligand>
        <name>Mg(2+)</name>
        <dbReference type="ChEBI" id="CHEBI:18420"/>
        <label>3</label>
    </ligand>
</feature>
<feature type="binding site" evidence="2">
    <location>
        <position position="83"/>
    </location>
    <ligand>
        <name>Mg(2+)</name>
        <dbReference type="ChEBI" id="CHEBI:18420"/>
        <label>3</label>
    </ligand>
</feature>
<gene>
    <name evidence="2" type="primary">thiL</name>
    <name evidence="5" type="ORF">ATZ36_11715</name>
</gene>
<dbReference type="InterPro" id="IPR036676">
    <property type="entry name" value="PurM-like_C_sf"/>
</dbReference>
<feature type="binding site" evidence="2">
    <location>
        <position position="83"/>
    </location>
    <ligand>
        <name>Mg(2+)</name>
        <dbReference type="ChEBI" id="CHEBI:18420"/>
        <label>2</label>
    </ligand>
</feature>
<dbReference type="InterPro" id="IPR006283">
    <property type="entry name" value="ThiL-like"/>
</dbReference>
<dbReference type="PANTHER" id="PTHR30270">
    <property type="entry name" value="THIAMINE-MONOPHOSPHATE KINASE"/>
    <property type="match status" value="1"/>
</dbReference>
<feature type="binding site" evidence="2">
    <location>
        <position position="54"/>
    </location>
    <ligand>
        <name>Mg(2+)</name>
        <dbReference type="ChEBI" id="CHEBI:18420"/>
        <label>1</label>
    </ligand>
</feature>
<feature type="binding site" evidence="2">
    <location>
        <position position="328"/>
    </location>
    <ligand>
        <name>substrate</name>
    </ligand>
</feature>
<evidence type="ECO:0000259" key="4">
    <source>
        <dbReference type="Pfam" id="PF02769"/>
    </source>
</evidence>